<feature type="transmembrane region" description="Helical" evidence="5">
    <location>
        <begin position="262"/>
        <end position="279"/>
    </location>
</feature>
<evidence type="ECO:0000256" key="2">
    <source>
        <dbReference type="ARBA" id="ARBA00022692"/>
    </source>
</evidence>
<evidence type="ECO:0000256" key="5">
    <source>
        <dbReference type="SAM" id="Phobius"/>
    </source>
</evidence>
<evidence type="ECO:0000259" key="6">
    <source>
        <dbReference type="Pfam" id="PF00892"/>
    </source>
</evidence>
<feature type="transmembrane region" description="Helical" evidence="5">
    <location>
        <begin position="9"/>
        <end position="27"/>
    </location>
</feature>
<dbReference type="AlphaFoldDB" id="A0A220VHA1"/>
<dbReference type="Proteomes" id="UP000242175">
    <property type="component" value="Chromosome small"/>
</dbReference>
<dbReference type="InterPro" id="IPR000620">
    <property type="entry name" value="EamA_dom"/>
</dbReference>
<keyword evidence="4 5" id="KW-0472">Membrane</keyword>
<feature type="transmembrane region" description="Helical" evidence="5">
    <location>
        <begin position="180"/>
        <end position="196"/>
    </location>
</feature>
<feature type="domain" description="EamA" evidence="6">
    <location>
        <begin position="8"/>
        <end position="139"/>
    </location>
</feature>
<accession>A0A220VHA1</accession>
<name>A0A220VHA1_9GAMM</name>
<dbReference type="PANTHER" id="PTHR22911">
    <property type="entry name" value="ACYL-MALONYL CONDENSING ENZYME-RELATED"/>
    <property type="match status" value="1"/>
</dbReference>
<dbReference type="Pfam" id="PF00892">
    <property type="entry name" value="EamA"/>
    <property type="match status" value="2"/>
</dbReference>
<evidence type="ECO:0000256" key="1">
    <source>
        <dbReference type="ARBA" id="ARBA00004141"/>
    </source>
</evidence>
<proteinExistence type="predicted"/>
<feature type="transmembrane region" description="Helical" evidence="5">
    <location>
        <begin position="125"/>
        <end position="143"/>
    </location>
</feature>
<feature type="transmembrane region" description="Helical" evidence="5">
    <location>
        <begin position="95"/>
        <end position="116"/>
    </location>
</feature>
<feature type="transmembrane region" description="Helical" evidence="5">
    <location>
        <begin position="236"/>
        <end position="256"/>
    </location>
</feature>
<feature type="domain" description="EamA" evidence="6">
    <location>
        <begin position="150"/>
        <end position="278"/>
    </location>
</feature>
<dbReference type="OrthoDB" id="554876at2"/>
<reference evidence="7 8" key="1">
    <citation type="journal article" date="2016" name="Int. J. Syst. Evol. Microbiol.">
        <title>Paraphotobacterium marinum gen. nov., sp. nov., a member of the family Vibrionaceae, isolated from surface seawater.</title>
        <authorList>
            <person name="Huang Z."/>
            <person name="Dong C."/>
            <person name="Shao Z."/>
        </authorList>
    </citation>
    <scope>NUCLEOTIDE SEQUENCE [LARGE SCALE GENOMIC DNA]</scope>
    <source>
        <strain evidence="7 8">NSCS20N07D</strain>
    </source>
</reference>
<evidence type="ECO:0000313" key="7">
    <source>
        <dbReference type="EMBL" id="ASK79630.1"/>
    </source>
</evidence>
<gene>
    <name evidence="7" type="ORF">CF386_11285</name>
</gene>
<dbReference type="PANTHER" id="PTHR22911:SF6">
    <property type="entry name" value="SOLUTE CARRIER FAMILY 35 MEMBER G1"/>
    <property type="match status" value="1"/>
</dbReference>
<feature type="transmembrane region" description="Helical" evidence="5">
    <location>
        <begin position="149"/>
        <end position="168"/>
    </location>
</feature>
<dbReference type="InterPro" id="IPR037185">
    <property type="entry name" value="EmrE-like"/>
</dbReference>
<evidence type="ECO:0000313" key="8">
    <source>
        <dbReference type="Proteomes" id="UP000242175"/>
    </source>
</evidence>
<keyword evidence="8" id="KW-1185">Reference proteome</keyword>
<dbReference type="SUPFAM" id="SSF103481">
    <property type="entry name" value="Multidrug resistance efflux transporter EmrE"/>
    <property type="match status" value="2"/>
</dbReference>
<dbReference type="RefSeq" id="WP_089074538.1">
    <property type="nucleotide sequence ID" value="NZ_CBCSAM010000014.1"/>
</dbReference>
<protein>
    <submittedName>
        <fullName evidence="7">UAA transporter family protein</fullName>
    </submittedName>
</protein>
<comment type="subcellular location">
    <subcellularLocation>
        <location evidence="1">Membrane</location>
        <topology evidence="1">Multi-pass membrane protein</topology>
    </subcellularLocation>
</comment>
<organism evidence="7 8">
    <name type="scientific">Paraphotobacterium marinum</name>
    <dbReference type="NCBI Taxonomy" id="1755811"/>
    <lineage>
        <taxon>Bacteria</taxon>
        <taxon>Pseudomonadati</taxon>
        <taxon>Pseudomonadota</taxon>
        <taxon>Gammaproteobacteria</taxon>
        <taxon>Vibrionales</taxon>
        <taxon>Vibrionaceae</taxon>
        <taxon>Paraphotobacterium</taxon>
    </lineage>
</organism>
<feature type="transmembrane region" description="Helical" evidence="5">
    <location>
        <begin position="208"/>
        <end position="229"/>
    </location>
</feature>
<evidence type="ECO:0000256" key="3">
    <source>
        <dbReference type="ARBA" id="ARBA00022989"/>
    </source>
</evidence>
<evidence type="ECO:0000256" key="4">
    <source>
        <dbReference type="ARBA" id="ARBA00023136"/>
    </source>
</evidence>
<feature type="transmembrane region" description="Helical" evidence="5">
    <location>
        <begin position="72"/>
        <end position="89"/>
    </location>
</feature>
<dbReference type="KEGG" id="pmai:CF386_11285"/>
<keyword evidence="3 5" id="KW-1133">Transmembrane helix</keyword>
<feature type="transmembrane region" description="Helical" evidence="5">
    <location>
        <begin position="39"/>
        <end position="60"/>
    </location>
</feature>
<dbReference type="EMBL" id="CP022356">
    <property type="protein sequence ID" value="ASK79630.1"/>
    <property type="molecule type" value="Genomic_DNA"/>
</dbReference>
<keyword evidence="2 5" id="KW-0812">Transmembrane</keyword>
<sequence>MNDRNTIRAIIYICLAYVFLSLMMLSAKLATRTLPPTEVLFSRFFLGLIFLIPSIVKSNSFSFKITNIKMSLLRNCAGLGGMILSFSILSKIPVALNVLFLNSSSLFIPLCLFCFFKERTNIKTISFMLIGFFGIFVIVSNSLENTNFIYYIFGVISAVLAALAYIGIKKLSKDHSPLNIVFYFHLFGSLVIFLFFSHGWKLPIYQNLYLLILVGLFGVLFQVFLSYALSFSSMQLIAPFIFTGVIFSTFLDWLYWGELPNNFFILGSVLIMFSIVKIVRNEGK</sequence>
<dbReference type="GO" id="GO:0016020">
    <property type="term" value="C:membrane"/>
    <property type="evidence" value="ECO:0007669"/>
    <property type="project" value="UniProtKB-SubCell"/>
</dbReference>